<sequence length="133" mass="14888">MHRLPSASVVHRFRLSAMLILINFVLFPVSIVLLGYSIFAEKMELTLISLGLLLVGIILALIQWASAARARCPLCLTPSLANKACSRHRNAKKLMGSYKLRVATSITFKGNFRCPYCGEPTLMEVRQRRNIQA</sequence>
<dbReference type="EMBL" id="JAENIJ010000008">
    <property type="protein sequence ID" value="MBK1882154.1"/>
    <property type="molecule type" value="Genomic_DNA"/>
</dbReference>
<keyword evidence="1" id="KW-0812">Transmembrane</keyword>
<reference evidence="2" key="1">
    <citation type="submission" date="2021-01" db="EMBL/GenBank/DDBJ databases">
        <title>Modified the classification status of verrucomicrobia.</title>
        <authorList>
            <person name="Feng X."/>
        </authorList>
    </citation>
    <scope>NUCLEOTIDE SEQUENCE</scope>
    <source>
        <strain evidence="2">KCTC 22041</strain>
    </source>
</reference>
<proteinExistence type="predicted"/>
<evidence type="ECO:0000256" key="1">
    <source>
        <dbReference type="SAM" id="Phobius"/>
    </source>
</evidence>
<dbReference type="AlphaFoldDB" id="A0A934VW57"/>
<protein>
    <submittedName>
        <fullName evidence="2">Uncharacterized protein</fullName>
    </submittedName>
</protein>
<comment type="caution">
    <text evidence="2">The sequence shown here is derived from an EMBL/GenBank/DDBJ whole genome shotgun (WGS) entry which is preliminary data.</text>
</comment>
<name>A0A934VW57_9BACT</name>
<accession>A0A934VW57</accession>
<keyword evidence="3" id="KW-1185">Reference proteome</keyword>
<evidence type="ECO:0000313" key="3">
    <source>
        <dbReference type="Proteomes" id="UP000603141"/>
    </source>
</evidence>
<organism evidence="2 3">
    <name type="scientific">Luteolibacter pohnpeiensis</name>
    <dbReference type="NCBI Taxonomy" id="454153"/>
    <lineage>
        <taxon>Bacteria</taxon>
        <taxon>Pseudomonadati</taxon>
        <taxon>Verrucomicrobiota</taxon>
        <taxon>Verrucomicrobiia</taxon>
        <taxon>Verrucomicrobiales</taxon>
        <taxon>Verrucomicrobiaceae</taxon>
        <taxon>Luteolibacter</taxon>
    </lineage>
</organism>
<feature type="transmembrane region" description="Helical" evidence="1">
    <location>
        <begin position="45"/>
        <end position="64"/>
    </location>
</feature>
<dbReference type="Proteomes" id="UP000603141">
    <property type="component" value="Unassembled WGS sequence"/>
</dbReference>
<keyword evidence="1" id="KW-1133">Transmembrane helix</keyword>
<feature type="transmembrane region" description="Helical" evidence="1">
    <location>
        <begin position="20"/>
        <end position="39"/>
    </location>
</feature>
<keyword evidence="1" id="KW-0472">Membrane</keyword>
<gene>
    <name evidence="2" type="ORF">JIN85_07000</name>
</gene>
<evidence type="ECO:0000313" key="2">
    <source>
        <dbReference type="EMBL" id="MBK1882154.1"/>
    </source>
</evidence>
<dbReference type="RefSeq" id="WP_200269017.1">
    <property type="nucleotide sequence ID" value="NZ_JAENIJ010000008.1"/>
</dbReference>